<name>A0A4Y2LJ37_ARAVE</name>
<evidence type="ECO:0000313" key="3">
    <source>
        <dbReference type="Proteomes" id="UP000499080"/>
    </source>
</evidence>
<proteinExistence type="predicted"/>
<dbReference type="OrthoDB" id="8063408at2759"/>
<organism evidence="2 3">
    <name type="scientific">Araneus ventricosus</name>
    <name type="common">Orbweaver spider</name>
    <name type="synonym">Epeira ventricosa</name>
    <dbReference type="NCBI Taxonomy" id="182803"/>
    <lineage>
        <taxon>Eukaryota</taxon>
        <taxon>Metazoa</taxon>
        <taxon>Ecdysozoa</taxon>
        <taxon>Arthropoda</taxon>
        <taxon>Chelicerata</taxon>
        <taxon>Arachnida</taxon>
        <taxon>Araneae</taxon>
        <taxon>Araneomorphae</taxon>
        <taxon>Entelegynae</taxon>
        <taxon>Araneoidea</taxon>
        <taxon>Araneidae</taxon>
        <taxon>Araneus</taxon>
    </lineage>
</organism>
<dbReference type="Proteomes" id="UP000499080">
    <property type="component" value="Unassembled WGS sequence"/>
</dbReference>
<dbReference type="AlphaFoldDB" id="A0A4Y2LJ37"/>
<evidence type="ECO:0000313" key="2">
    <source>
        <dbReference type="EMBL" id="GBN14785.1"/>
    </source>
</evidence>
<sequence length="108" mass="12261">MKHKDAYTLSRNQVEEETETSDKFPAVTTDLNIAFEQKKDTDFEKIILAQTCPSTDKKEFVLTSVKGFSSKSKHCIQYPKLHSAMRPVPHSEDLPIPTAPDKYTVDSE</sequence>
<reference evidence="2 3" key="1">
    <citation type="journal article" date="2019" name="Sci. Rep.">
        <title>Orb-weaving spider Araneus ventricosus genome elucidates the spidroin gene catalogue.</title>
        <authorList>
            <person name="Kono N."/>
            <person name="Nakamura H."/>
            <person name="Ohtoshi R."/>
            <person name="Moran D.A.P."/>
            <person name="Shinohara A."/>
            <person name="Yoshida Y."/>
            <person name="Fujiwara M."/>
            <person name="Mori M."/>
            <person name="Tomita M."/>
            <person name="Arakawa K."/>
        </authorList>
    </citation>
    <scope>NUCLEOTIDE SEQUENCE [LARGE SCALE GENOMIC DNA]</scope>
</reference>
<dbReference type="EMBL" id="BGPR01005949">
    <property type="protein sequence ID" value="GBN14785.1"/>
    <property type="molecule type" value="Genomic_DNA"/>
</dbReference>
<gene>
    <name evidence="2" type="ORF">AVEN_206982_1</name>
</gene>
<comment type="caution">
    <text evidence="2">The sequence shown here is derived from an EMBL/GenBank/DDBJ whole genome shotgun (WGS) entry which is preliminary data.</text>
</comment>
<feature type="region of interest" description="Disordered" evidence="1">
    <location>
        <begin position="1"/>
        <end position="22"/>
    </location>
</feature>
<accession>A0A4Y2LJ37</accession>
<evidence type="ECO:0000256" key="1">
    <source>
        <dbReference type="SAM" id="MobiDB-lite"/>
    </source>
</evidence>
<keyword evidence="3" id="KW-1185">Reference proteome</keyword>
<feature type="region of interest" description="Disordered" evidence="1">
    <location>
        <begin position="86"/>
        <end position="108"/>
    </location>
</feature>
<protein>
    <submittedName>
        <fullName evidence="2">Uncharacterized protein</fullName>
    </submittedName>
</protein>